<evidence type="ECO:0000313" key="2">
    <source>
        <dbReference type="EMBL" id="WCR01382.1"/>
    </source>
</evidence>
<proteinExistence type="predicted"/>
<dbReference type="AlphaFoldDB" id="A0AA46A4V9"/>
<organism evidence="1 3">
    <name type="scientific">Paracoccus saliphilus</name>
    <dbReference type="NCBI Taxonomy" id="405559"/>
    <lineage>
        <taxon>Bacteria</taxon>
        <taxon>Pseudomonadati</taxon>
        <taxon>Pseudomonadota</taxon>
        <taxon>Alphaproteobacteria</taxon>
        <taxon>Rhodobacterales</taxon>
        <taxon>Paracoccaceae</taxon>
        <taxon>Paracoccus</taxon>
    </lineage>
</organism>
<evidence type="ECO:0000313" key="4">
    <source>
        <dbReference type="Proteomes" id="UP001215549"/>
    </source>
</evidence>
<name>A0AA46A4V9_9RHOB</name>
<protein>
    <submittedName>
        <fullName evidence="1">Uncharacterized protein</fullName>
    </submittedName>
</protein>
<dbReference type="RefSeq" id="WP_076524038.1">
    <property type="nucleotide sequence ID" value="NZ_CP067140.1"/>
</dbReference>
<keyword evidence="4" id="KW-1185">Reference proteome</keyword>
<dbReference type="Proteomes" id="UP001215549">
    <property type="component" value="Chromosome"/>
</dbReference>
<evidence type="ECO:0000313" key="3">
    <source>
        <dbReference type="Proteomes" id="UP000186216"/>
    </source>
</evidence>
<gene>
    <name evidence="2" type="ORF">JHX88_10495</name>
    <name evidence="1" type="ORF">SAMN05421772_103104</name>
</gene>
<evidence type="ECO:0000313" key="1">
    <source>
        <dbReference type="EMBL" id="SIS70243.1"/>
    </source>
</evidence>
<dbReference type="EMBL" id="CP067140">
    <property type="protein sequence ID" value="WCR01382.1"/>
    <property type="molecule type" value="Genomic_DNA"/>
</dbReference>
<accession>A0AA46A4V9</accession>
<reference evidence="1 3" key="1">
    <citation type="submission" date="2017-01" db="EMBL/GenBank/DDBJ databases">
        <authorList>
            <person name="Varghese N."/>
            <person name="Submissions S."/>
        </authorList>
    </citation>
    <scope>NUCLEOTIDE SEQUENCE [LARGE SCALE GENOMIC DNA]</scope>
    <source>
        <strain evidence="1 3">DSM 18447</strain>
    </source>
</reference>
<dbReference type="Proteomes" id="UP000186216">
    <property type="component" value="Unassembled WGS sequence"/>
</dbReference>
<dbReference type="EMBL" id="FTOU01000003">
    <property type="protein sequence ID" value="SIS70243.1"/>
    <property type="molecule type" value="Genomic_DNA"/>
</dbReference>
<sequence>MRDDILFFKHDWNRVVEAQKLAARRDADKKTNSDFNSTSIEELASHLCEKYSLEVPKLDPDNTSIKQREIEIDISHDRMRHFSTGGPHYVKGTAIDVRVPFHGDPDMFDVKPNTWTTRIPRGRVEANSIVFTISGTDLSQERVKSEIDRQINEIQQWLSFQEKSVVNFPDELAHVVKQALEARNSKLDADSSLISGLGYKVED</sequence>
<reference evidence="2 4" key="2">
    <citation type="submission" date="2021-01" db="EMBL/GenBank/DDBJ databases">
        <title>Biogeographic distribution of Paracoccus.</title>
        <authorList>
            <person name="Hollensteiner J."/>
            <person name="Leineberger J."/>
            <person name="Brinkhoff T."/>
            <person name="Daniel R."/>
        </authorList>
    </citation>
    <scope>NUCLEOTIDE SEQUENCE [LARGE SCALE GENOMIC DNA]</scope>
    <source>
        <strain evidence="2 4">DSM 18447</strain>
    </source>
</reference>